<dbReference type="Pfam" id="PF02565">
    <property type="entry name" value="RecO_C"/>
    <property type="match status" value="1"/>
</dbReference>
<dbReference type="InterPro" id="IPR022572">
    <property type="entry name" value="DNA_rep/recomb_RecO_N"/>
</dbReference>
<reference evidence="9" key="1">
    <citation type="submission" date="2020-08" db="EMBL/GenBank/DDBJ databases">
        <title>Genome public.</title>
        <authorList>
            <person name="Liu C."/>
            <person name="Sun Q."/>
        </authorList>
    </citation>
    <scope>NUCLEOTIDE SEQUENCE</scope>
    <source>
        <strain evidence="9">NSJ-54</strain>
    </source>
</reference>
<dbReference type="Gene3D" id="6.20.220.20">
    <property type="entry name" value="Recombination protein O, zinc-binding domain"/>
    <property type="match status" value="1"/>
</dbReference>
<comment type="caution">
    <text evidence="9">The sequence shown here is derived from an EMBL/GenBank/DDBJ whole genome shotgun (WGS) entry which is preliminary data.</text>
</comment>
<evidence type="ECO:0000256" key="6">
    <source>
        <dbReference type="ARBA" id="ARBA00033409"/>
    </source>
</evidence>
<dbReference type="Pfam" id="PF11967">
    <property type="entry name" value="RecO_N"/>
    <property type="match status" value="1"/>
</dbReference>
<sequence length="248" mass="28035">MLITTDGLVIKQKSIDEHDSLLTILTKERGVIYAYAKGARRLKSTLLPSTELLCYSHFVLFQNRDRYSVNSADLNQVFFGVREDIEKLSLATYFAQLSGLVLPVEEPEEEALRLFLNCMHLLEKDKLPMAQLKAVFELRLMTLCGFMPDLVGCANCGTYEGERMFFVARSGEIYCGNCREKSSGPLLELSRSVLQAMRHIIYSDFSKLFAFSLSEESLFLLGRAAENYTLSQVDAGIPTLDFYHSLHA</sequence>
<dbReference type="NCBIfam" id="TIGR00613">
    <property type="entry name" value="reco"/>
    <property type="match status" value="1"/>
</dbReference>
<comment type="function">
    <text evidence="7">Involved in DNA repair and RecF pathway recombination.</text>
</comment>
<evidence type="ECO:0000256" key="1">
    <source>
        <dbReference type="ARBA" id="ARBA00007452"/>
    </source>
</evidence>
<keyword evidence="4 7" id="KW-0233">DNA recombination</keyword>
<dbReference type="Gene3D" id="2.40.50.140">
    <property type="entry name" value="Nucleic acid-binding proteins"/>
    <property type="match status" value="1"/>
</dbReference>
<evidence type="ECO:0000256" key="7">
    <source>
        <dbReference type="HAMAP-Rule" id="MF_00201"/>
    </source>
</evidence>
<dbReference type="InterPro" id="IPR003717">
    <property type="entry name" value="RecO"/>
</dbReference>
<gene>
    <name evidence="7 9" type="primary">recO</name>
    <name evidence="9" type="ORF">H8709_08510</name>
</gene>
<dbReference type="InterPro" id="IPR037278">
    <property type="entry name" value="ARFGAP/RecO"/>
</dbReference>
<dbReference type="Proteomes" id="UP000660861">
    <property type="component" value="Unassembled WGS sequence"/>
</dbReference>
<organism evidence="9 10">
    <name type="scientific">Zongyangia hominis</name>
    <dbReference type="NCBI Taxonomy" id="2763677"/>
    <lineage>
        <taxon>Bacteria</taxon>
        <taxon>Bacillati</taxon>
        <taxon>Bacillota</taxon>
        <taxon>Clostridia</taxon>
        <taxon>Eubacteriales</taxon>
        <taxon>Oscillospiraceae</taxon>
        <taxon>Zongyangia</taxon>
    </lineage>
</organism>
<protein>
    <recommendedName>
        <fullName evidence="2 7">DNA repair protein RecO</fullName>
    </recommendedName>
    <alternativeName>
        <fullName evidence="6 7">Recombination protein O</fullName>
    </alternativeName>
</protein>
<dbReference type="InterPro" id="IPR012340">
    <property type="entry name" value="NA-bd_OB-fold"/>
</dbReference>
<dbReference type="InterPro" id="IPR042242">
    <property type="entry name" value="RecO_C"/>
</dbReference>
<evidence type="ECO:0000256" key="4">
    <source>
        <dbReference type="ARBA" id="ARBA00023172"/>
    </source>
</evidence>
<dbReference type="PANTHER" id="PTHR33991">
    <property type="entry name" value="DNA REPAIR PROTEIN RECO"/>
    <property type="match status" value="1"/>
</dbReference>
<evidence type="ECO:0000313" key="10">
    <source>
        <dbReference type="Proteomes" id="UP000660861"/>
    </source>
</evidence>
<evidence type="ECO:0000256" key="3">
    <source>
        <dbReference type="ARBA" id="ARBA00022763"/>
    </source>
</evidence>
<comment type="similarity">
    <text evidence="1 7">Belongs to the RecO family.</text>
</comment>
<proteinExistence type="inferred from homology"/>
<dbReference type="GO" id="GO:0006310">
    <property type="term" value="P:DNA recombination"/>
    <property type="evidence" value="ECO:0007669"/>
    <property type="project" value="UniProtKB-UniRule"/>
</dbReference>
<name>A0A926EBQ7_9FIRM</name>
<dbReference type="EMBL" id="JACRTC010000005">
    <property type="protein sequence ID" value="MBC8570868.1"/>
    <property type="molecule type" value="Genomic_DNA"/>
</dbReference>
<feature type="domain" description="DNA replication/recombination mediator RecO N-terminal" evidence="8">
    <location>
        <begin position="1"/>
        <end position="76"/>
    </location>
</feature>
<evidence type="ECO:0000256" key="5">
    <source>
        <dbReference type="ARBA" id="ARBA00023204"/>
    </source>
</evidence>
<dbReference type="RefSeq" id="WP_262397960.1">
    <property type="nucleotide sequence ID" value="NZ_JACRTC010000005.1"/>
</dbReference>
<evidence type="ECO:0000256" key="2">
    <source>
        <dbReference type="ARBA" id="ARBA00021310"/>
    </source>
</evidence>
<dbReference type="PANTHER" id="PTHR33991:SF1">
    <property type="entry name" value="DNA REPAIR PROTEIN RECO"/>
    <property type="match status" value="1"/>
</dbReference>
<dbReference type="GO" id="GO:0043590">
    <property type="term" value="C:bacterial nucleoid"/>
    <property type="evidence" value="ECO:0007669"/>
    <property type="project" value="TreeGrafter"/>
</dbReference>
<evidence type="ECO:0000313" key="9">
    <source>
        <dbReference type="EMBL" id="MBC8570868.1"/>
    </source>
</evidence>
<dbReference type="HAMAP" id="MF_00201">
    <property type="entry name" value="RecO"/>
    <property type="match status" value="1"/>
</dbReference>
<keyword evidence="10" id="KW-1185">Reference proteome</keyword>
<dbReference type="GO" id="GO:0006302">
    <property type="term" value="P:double-strand break repair"/>
    <property type="evidence" value="ECO:0007669"/>
    <property type="project" value="TreeGrafter"/>
</dbReference>
<keyword evidence="3 7" id="KW-0227">DNA damage</keyword>
<accession>A0A926EBQ7</accession>
<dbReference type="SUPFAM" id="SSF50249">
    <property type="entry name" value="Nucleic acid-binding proteins"/>
    <property type="match status" value="1"/>
</dbReference>
<dbReference type="AlphaFoldDB" id="A0A926EBQ7"/>
<evidence type="ECO:0000259" key="8">
    <source>
        <dbReference type="Pfam" id="PF11967"/>
    </source>
</evidence>
<dbReference type="SUPFAM" id="SSF57863">
    <property type="entry name" value="ArfGap/RecO-like zinc finger"/>
    <property type="match status" value="1"/>
</dbReference>
<keyword evidence="5 7" id="KW-0234">DNA repair</keyword>
<dbReference type="Gene3D" id="1.20.1440.120">
    <property type="entry name" value="Recombination protein O, C-terminal domain"/>
    <property type="match status" value="1"/>
</dbReference>